<keyword evidence="1" id="KW-0472">Membrane</keyword>
<evidence type="ECO:0000313" key="4">
    <source>
        <dbReference type="Proteomes" id="UP000199341"/>
    </source>
</evidence>
<evidence type="ECO:0000259" key="2">
    <source>
        <dbReference type="Pfam" id="PF20182"/>
    </source>
</evidence>
<sequence length="417" mass="43374">MADAGTYTAAALLICFAPYRLAVDTGRARDPALRWICWFAVCTGLALAVLAPASMAALGGWSPLRHAAVLAGAELKLAGLTSLAMFARELEDPGHGTGRRFGRQALAVIAAMAVLFTAAVPAARGPGPLPVPSRCLLAGYDLLFVFHSVRCLVLFGTLVARHARRIGPSPLRTGLRLMTAAGALAVVWTLWLLPDVVDVLRHGRQDSAEDLVSALLAAACALLAVGGATAAVWGRALEVPARTLRALRAYRTLEPLWSALYEAHPGIALTPGRRGRPGWLPGPRRLRFALYRRVIEIHDGRLSLRPYCPADASAWLAEHRPQAASQPPSAALLEAASLAAGLEARRAGVRAPVAAGASGTAAVDSGRLAGGAVGPGPSSAPPGTIDAELEWLLLVAEAFTALVAVPAPGAAPEQVRT</sequence>
<feature type="transmembrane region" description="Helical" evidence="1">
    <location>
        <begin position="173"/>
        <end position="191"/>
    </location>
</feature>
<feature type="transmembrane region" description="Helical" evidence="1">
    <location>
        <begin position="143"/>
        <end position="161"/>
    </location>
</feature>
<organism evidence="3 4">
    <name type="scientific">Actinacidiphila guanduensis</name>
    <dbReference type="NCBI Taxonomy" id="310781"/>
    <lineage>
        <taxon>Bacteria</taxon>
        <taxon>Bacillati</taxon>
        <taxon>Actinomycetota</taxon>
        <taxon>Actinomycetes</taxon>
        <taxon>Kitasatosporales</taxon>
        <taxon>Streptomycetaceae</taxon>
        <taxon>Actinacidiphila</taxon>
    </lineage>
</organism>
<name>A0A1H0CCI7_9ACTN</name>
<accession>A0A1H0CCI7</accession>
<keyword evidence="1" id="KW-1133">Transmembrane helix</keyword>
<feature type="transmembrane region" description="Helical" evidence="1">
    <location>
        <begin position="67"/>
        <end position="86"/>
    </location>
</feature>
<gene>
    <name evidence="3" type="ORF">SAMN05216259_104503</name>
</gene>
<feature type="transmembrane region" description="Helical" evidence="1">
    <location>
        <begin position="211"/>
        <end position="233"/>
    </location>
</feature>
<feature type="transmembrane region" description="Helical" evidence="1">
    <location>
        <begin position="6"/>
        <end position="23"/>
    </location>
</feature>
<reference evidence="3 4" key="1">
    <citation type="submission" date="2016-10" db="EMBL/GenBank/DDBJ databases">
        <authorList>
            <person name="de Groot N.N."/>
        </authorList>
    </citation>
    <scope>NUCLEOTIDE SEQUENCE [LARGE SCALE GENOMIC DNA]</scope>
    <source>
        <strain evidence="3 4">CGMCC 4.2022</strain>
    </source>
</reference>
<feature type="transmembrane region" description="Helical" evidence="1">
    <location>
        <begin position="35"/>
        <end position="61"/>
    </location>
</feature>
<dbReference type="EMBL" id="FNIE01000004">
    <property type="protein sequence ID" value="SDN55590.1"/>
    <property type="molecule type" value="Genomic_DNA"/>
</dbReference>
<dbReference type="Proteomes" id="UP000199341">
    <property type="component" value="Unassembled WGS sequence"/>
</dbReference>
<dbReference type="AlphaFoldDB" id="A0A1H0CCI7"/>
<feature type="domain" description="DUF6545" evidence="2">
    <location>
        <begin position="244"/>
        <end position="400"/>
    </location>
</feature>
<dbReference type="STRING" id="310781.SAMN05216259_104503"/>
<dbReference type="InterPro" id="IPR046675">
    <property type="entry name" value="DUF6545"/>
</dbReference>
<keyword evidence="4" id="KW-1185">Reference proteome</keyword>
<dbReference type="RefSeq" id="WP_093784243.1">
    <property type="nucleotide sequence ID" value="NZ_FNIE01000004.1"/>
</dbReference>
<feature type="transmembrane region" description="Helical" evidence="1">
    <location>
        <begin position="106"/>
        <end position="123"/>
    </location>
</feature>
<keyword evidence="1" id="KW-0812">Transmembrane</keyword>
<dbReference type="InterPro" id="IPR050039">
    <property type="entry name" value="MAB_1171c-like"/>
</dbReference>
<dbReference type="Pfam" id="PF20182">
    <property type="entry name" value="DUF6545"/>
    <property type="match status" value="1"/>
</dbReference>
<evidence type="ECO:0000256" key="1">
    <source>
        <dbReference type="SAM" id="Phobius"/>
    </source>
</evidence>
<evidence type="ECO:0000313" key="3">
    <source>
        <dbReference type="EMBL" id="SDN55590.1"/>
    </source>
</evidence>
<dbReference type="NCBIfam" id="NF042915">
    <property type="entry name" value="MAB_1171c_fam"/>
    <property type="match status" value="1"/>
</dbReference>
<proteinExistence type="predicted"/>
<protein>
    <recommendedName>
        <fullName evidence="2">DUF6545 domain-containing protein</fullName>
    </recommendedName>
</protein>